<comment type="caution">
    <text evidence="1">The sequence shown here is derived from an EMBL/GenBank/DDBJ whole genome shotgun (WGS) entry which is preliminary data.</text>
</comment>
<dbReference type="Proteomes" id="UP000316208">
    <property type="component" value="Unassembled WGS sequence"/>
</dbReference>
<name>A0ABY3ARE1_PAEPP</name>
<gene>
    <name evidence="1" type="ORF">C7Y44_12240</name>
</gene>
<protein>
    <submittedName>
        <fullName evidence="1">Uncharacterized protein</fullName>
    </submittedName>
</protein>
<evidence type="ECO:0000313" key="2">
    <source>
        <dbReference type="Proteomes" id="UP000316208"/>
    </source>
</evidence>
<keyword evidence="2" id="KW-1185">Reference proteome</keyword>
<proteinExistence type="predicted"/>
<evidence type="ECO:0000313" key="1">
    <source>
        <dbReference type="EMBL" id="TQR45063.1"/>
    </source>
</evidence>
<dbReference type="RefSeq" id="WP_142544127.1">
    <property type="nucleotide sequence ID" value="NZ_SADY01000003.1"/>
</dbReference>
<reference evidence="1 2" key="1">
    <citation type="submission" date="2018-03" db="EMBL/GenBank/DDBJ databases">
        <title>Aerobic endospore-forming bacteria genome sequencing and assembly.</title>
        <authorList>
            <person name="Cavalcante D.A."/>
            <person name="Driks A."/>
            <person name="Putonti C."/>
            <person name="De-Souza M.T."/>
        </authorList>
    </citation>
    <scope>NUCLEOTIDE SEQUENCE [LARGE SCALE GENOMIC DNA]</scope>
    <source>
        <strain evidence="1 2">SDF0028</strain>
    </source>
</reference>
<accession>A0ABY3ARE1</accession>
<organism evidence="1 2">
    <name type="scientific">Paenibacillus popilliae</name>
    <name type="common">Bacillus popilliae</name>
    <dbReference type="NCBI Taxonomy" id="78057"/>
    <lineage>
        <taxon>Bacteria</taxon>
        <taxon>Bacillati</taxon>
        <taxon>Bacillota</taxon>
        <taxon>Bacilli</taxon>
        <taxon>Bacillales</taxon>
        <taxon>Paenibacillaceae</taxon>
        <taxon>Paenibacillus</taxon>
    </lineage>
</organism>
<sequence>MLPMVVLEIRYICEQHFFWLCLIKLALKQISGALQKNDIREAICEVMEGGKEALDKRYFRISKALE</sequence>
<dbReference type="EMBL" id="SADY01000003">
    <property type="protein sequence ID" value="TQR45063.1"/>
    <property type="molecule type" value="Genomic_DNA"/>
</dbReference>